<dbReference type="Proteomes" id="UP000324832">
    <property type="component" value="Unassembled WGS sequence"/>
</dbReference>
<gene>
    <name evidence="1" type="ORF">LSINAPIS_LOCUS8926</name>
</gene>
<evidence type="ECO:0000313" key="2">
    <source>
        <dbReference type="Proteomes" id="UP000324832"/>
    </source>
</evidence>
<keyword evidence="2" id="KW-1185">Reference proteome</keyword>
<name>A0A5E4QHE3_9NEOP</name>
<organism evidence="1 2">
    <name type="scientific">Leptidea sinapis</name>
    <dbReference type="NCBI Taxonomy" id="189913"/>
    <lineage>
        <taxon>Eukaryota</taxon>
        <taxon>Metazoa</taxon>
        <taxon>Ecdysozoa</taxon>
        <taxon>Arthropoda</taxon>
        <taxon>Hexapoda</taxon>
        <taxon>Insecta</taxon>
        <taxon>Pterygota</taxon>
        <taxon>Neoptera</taxon>
        <taxon>Endopterygota</taxon>
        <taxon>Lepidoptera</taxon>
        <taxon>Glossata</taxon>
        <taxon>Ditrysia</taxon>
        <taxon>Papilionoidea</taxon>
        <taxon>Pieridae</taxon>
        <taxon>Dismorphiinae</taxon>
        <taxon>Leptidea</taxon>
    </lineage>
</organism>
<dbReference type="AlphaFoldDB" id="A0A5E4QHE3"/>
<reference evidence="1 2" key="1">
    <citation type="submission" date="2017-07" db="EMBL/GenBank/DDBJ databases">
        <authorList>
            <person name="Talla V."/>
            <person name="Backstrom N."/>
        </authorList>
    </citation>
    <scope>NUCLEOTIDE SEQUENCE [LARGE SCALE GENOMIC DNA]</scope>
</reference>
<evidence type="ECO:0000313" key="1">
    <source>
        <dbReference type="EMBL" id="VVC97700.1"/>
    </source>
</evidence>
<dbReference type="EMBL" id="FZQP02003289">
    <property type="protein sequence ID" value="VVC97700.1"/>
    <property type="molecule type" value="Genomic_DNA"/>
</dbReference>
<sequence>MQRGRCAGSVWAGGETTDTPALLPEGFYSDAEKLCGGPPQCGFQGAFFHVLQSCGFLIRCFRDDTTWVPSKKARIPSLKAGNAPVIPLVLQLIVDGGDHLTTGDRYNRLSSYSIKKKLFASRLKHFS</sequence>
<protein>
    <submittedName>
        <fullName evidence="1">Uncharacterized protein</fullName>
    </submittedName>
</protein>
<accession>A0A5E4QHE3</accession>
<proteinExistence type="predicted"/>